<sequence length="201" mass="22107">MATMASTAQLIICEHCDCVYQQVVLGKHQKSLCVRCAGVLERYNGLTVEQRLALTITAAMLWLFANFYPIMTISLQGLKNSATLWDSVLALSQGPITFIAMVAAIAIIIAPAFQLMLLIWVLAFALSQRRAPAFKLCMRWLETLRPWSMLEVCLLGAMVAVFKLAGMLAVLPGIGLFALAALSLLLIRIAGRDIRELWALP</sequence>
<dbReference type="EMBL" id="CABVHF010000001">
    <property type="protein sequence ID" value="VVM41805.1"/>
    <property type="molecule type" value="Genomic_DNA"/>
</dbReference>
<dbReference type="Proteomes" id="UP000399692">
    <property type="component" value="Unassembled WGS sequence"/>
</dbReference>
<dbReference type="Pfam" id="PF04403">
    <property type="entry name" value="PqiA"/>
    <property type="match status" value="1"/>
</dbReference>
<evidence type="ECO:0008006" key="3">
    <source>
        <dbReference type="Google" id="ProtNLM"/>
    </source>
</evidence>
<gene>
    <name evidence="1" type="ORF">PS631_00328</name>
</gene>
<evidence type="ECO:0000313" key="2">
    <source>
        <dbReference type="Proteomes" id="UP000399692"/>
    </source>
</evidence>
<reference evidence="1 2" key="1">
    <citation type="submission" date="2019-09" db="EMBL/GenBank/DDBJ databases">
        <authorList>
            <person name="Chandra G."/>
            <person name="Truman W A."/>
        </authorList>
    </citation>
    <scope>NUCLEOTIDE SEQUENCE [LARGE SCALE GENOMIC DNA]</scope>
    <source>
        <strain evidence="1">PS631</strain>
    </source>
</reference>
<proteinExistence type="predicted"/>
<evidence type="ECO:0000313" key="1">
    <source>
        <dbReference type="EMBL" id="VVM41805.1"/>
    </source>
</evidence>
<organism evidence="1 2">
    <name type="scientific">Pseudomonas fluorescens</name>
    <dbReference type="NCBI Taxonomy" id="294"/>
    <lineage>
        <taxon>Bacteria</taxon>
        <taxon>Pseudomonadati</taxon>
        <taxon>Pseudomonadota</taxon>
        <taxon>Gammaproteobacteria</taxon>
        <taxon>Pseudomonadales</taxon>
        <taxon>Pseudomonadaceae</taxon>
        <taxon>Pseudomonas</taxon>
    </lineage>
</organism>
<dbReference type="InterPro" id="IPR007498">
    <property type="entry name" value="PqiA-like"/>
</dbReference>
<dbReference type="AlphaFoldDB" id="A0A5E6RWD8"/>
<accession>A0A5E6RWD8</accession>
<name>A0A5E6RWD8_PSEFL</name>
<protein>
    <recommendedName>
        <fullName evidence="3">Paraquat-inducible protein A</fullName>
    </recommendedName>
</protein>